<evidence type="ECO:0008006" key="4">
    <source>
        <dbReference type="Google" id="ProtNLM"/>
    </source>
</evidence>
<dbReference type="Proteomes" id="UP001229651">
    <property type="component" value="Unassembled WGS sequence"/>
</dbReference>
<evidence type="ECO:0000313" key="2">
    <source>
        <dbReference type="EMBL" id="MDQ0376067.1"/>
    </source>
</evidence>
<evidence type="ECO:0000256" key="1">
    <source>
        <dbReference type="SAM" id="MobiDB-lite"/>
    </source>
</evidence>
<dbReference type="InterPro" id="IPR011990">
    <property type="entry name" value="TPR-like_helical_dom_sf"/>
</dbReference>
<name>A0ABU0ELG4_9PSEU</name>
<comment type="caution">
    <text evidence="2">The sequence shown here is derived from an EMBL/GenBank/DDBJ whole genome shotgun (WGS) entry which is preliminary data.</text>
</comment>
<dbReference type="EMBL" id="JAUSUT010000001">
    <property type="protein sequence ID" value="MDQ0376067.1"/>
    <property type="molecule type" value="Genomic_DNA"/>
</dbReference>
<feature type="region of interest" description="Disordered" evidence="1">
    <location>
        <begin position="60"/>
        <end position="79"/>
    </location>
</feature>
<proteinExistence type="predicted"/>
<gene>
    <name evidence="2" type="ORF">FB470_000061</name>
</gene>
<feature type="region of interest" description="Disordered" evidence="1">
    <location>
        <begin position="1"/>
        <end position="25"/>
    </location>
</feature>
<keyword evidence="3" id="KW-1185">Reference proteome</keyword>
<dbReference type="RefSeq" id="WP_306987740.1">
    <property type="nucleotide sequence ID" value="NZ_JAUSUT010000001.1"/>
</dbReference>
<dbReference type="SUPFAM" id="SSF48452">
    <property type="entry name" value="TPR-like"/>
    <property type="match status" value="1"/>
</dbReference>
<reference evidence="2 3" key="1">
    <citation type="submission" date="2023-07" db="EMBL/GenBank/DDBJ databases">
        <title>Sequencing the genomes of 1000 actinobacteria strains.</title>
        <authorList>
            <person name="Klenk H.-P."/>
        </authorList>
    </citation>
    <scope>NUCLEOTIDE SEQUENCE [LARGE SCALE GENOMIC DNA]</scope>
    <source>
        <strain evidence="2 3">DSM 45805</strain>
    </source>
</reference>
<protein>
    <recommendedName>
        <fullName evidence="4">Transcriptional regulator</fullName>
    </recommendedName>
</protein>
<sequence>MTPDEAGFPGHHGNGDGHRGTGPGALAALRKLAREDLSSLWSDVPRKRLYRRADLDVAPWPGTAPSASPSPPEPPPTSAAEALAVMTTAFESADRRFGGGHARGALVAYLAVDVVEAARHAPPGTPRRAVWSAAARSCDLAGFMSFDSNLHGLALAYFRIALRLAVEAADRNTYAAVLRNISLQAWNLNDAASAARIAELALVTAQHSMPGHQLAELLGHVAVMRAALNQQAGARQAMDTAEDLVTASGLESATLSYQRGVVLEYSGELAKAQHALTVSLNQRTSSERRSRALTSARLAGLRLRTGQVEKAREAIRSLLDDHAGLTSARVDSALEELNRHLTRFRRHRSSNLLLLEVRERLRPPTTFPPGGGRDDAVQD</sequence>
<evidence type="ECO:0000313" key="3">
    <source>
        <dbReference type="Proteomes" id="UP001229651"/>
    </source>
</evidence>
<dbReference type="Gene3D" id="1.25.40.10">
    <property type="entry name" value="Tetratricopeptide repeat domain"/>
    <property type="match status" value="1"/>
</dbReference>
<organism evidence="2 3">
    <name type="scientific">Amycolatopsis thermophila</name>
    <dbReference type="NCBI Taxonomy" id="206084"/>
    <lineage>
        <taxon>Bacteria</taxon>
        <taxon>Bacillati</taxon>
        <taxon>Actinomycetota</taxon>
        <taxon>Actinomycetes</taxon>
        <taxon>Pseudonocardiales</taxon>
        <taxon>Pseudonocardiaceae</taxon>
        <taxon>Amycolatopsis</taxon>
    </lineage>
</organism>
<feature type="compositionally biased region" description="Pro residues" evidence="1">
    <location>
        <begin position="68"/>
        <end position="77"/>
    </location>
</feature>
<accession>A0ABU0ELG4</accession>